<dbReference type="InterPro" id="IPR029043">
    <property type="entry name" value="GcvT/YgfZ_C"/>
</dbReference>
<keyword evidence="5" id="KW-1185">Reference proteome</keyword>
<dbReference type="InterPro" id="IPR006222">
    <property type="entry name" value="GCVT_N"/>
</dbReference>
<dbReference type="AlphaFoldDB" id="A0A934M0K4"/>
<accession>A0A934M0K4</accession>
<gene>
    <name evidence="4" type="ORF">JAO82_02540</name>
</gene>
<dbReference type="Gene3D" id="3.30.1360.120">
    <property type="entry name" value="Probable tRNA modification gtpase trme, domain 1"/>
    <property type="match status" value="1"/>
</dbReference>
<name>A0A934M0K4_9RHOB</name>
<comment type="caution">
    <text evidence="4">The sequence shown here is derived from an EMBL/GenBank/DDBJ whole genome shotgun (WGS) entry which is preliminary data.</text>
</comment>
<dbReference type="EMBL" id="JAEIJD010000001">
    <property type="protein sequence ID" value="MBI6628751.1"/>
    <property type="molecule type" value="Genomic_DNA"/>
</dbReference>
<sequence>MQLTLAEIQERTEDMTKRVFANEDEHKALGAEFMEWNGLKLAASYDGITGEQEHDAVREAAAMYDLTAFRKLWLRGPDACAVLDQACTRDITKLKPNRGTYTCVLTEEGGVVDDSVVFCTGDDEYLYIIGTGGSGEVIEEIAKGKDVELEWDNTLQLMSVQGPKSIDILAPNASGDVSGLKFFQHMETKLFGRDVLLARVGYSGERGYEIYAKAEDAPHIWRSVLEEGKQYGIQPGSFASLTPIRVEAGLLFHPFDVDEDTTPWEVGLGFTIDKNKGDFVGRDAVLAKEGNERFLTRGVSCPSDKPIFEGGEELYRDGKKVGSIITPSYSHRMKRALAMARLDPDVSEGAKLTVGNEAGAPEVAVEDLPFYDKNKERLRAS</sequence>
<reference evidence="4" key="1">
    <citation type="submission" date="2020-12" db="EMBL/GenBank/DDBJ databases">
        <title>Pontibaca salina gen. nov., sp. nov., isolated from marine sediment.</title>
        <authorList>
            <person name="Bo J."/>
            <person name="Wang S."/>
            <person name="Song X."/>
            <person name="Du Z."/>
        </authorList>
    </citation>
    <scope>NUCLEOTIDE SEQUENCE</scope>
    <source>
        <strain evidence="4">S1109L</strain>
    </source>
</reference>
<protein>
    <submittedName>
        <fullName evidence="4">Aminomethyltransferase family protein</fullName>
    </submittedName>
</protein>
<feature type="domain" description="GCVT N-terminal" evidence="2">
    <location>
        <begin position="24"/>
        <end position="276"/>
    </location>
</feature>
<dbReference type="SUPFAM" id="SSF101790">
    <property type="entry name" value="Aminomethyltransferase beta-barrel domain"/>
    <property type="match status" value="1"/>
</dbReference>
<dbReference type="PANTHER" id="PTHR43757:SF2">
    <property type="entry name" value="AMINOMETHYLTRANSFERASE, MITOCHONDRIAL"/>
    <property type="match status" value="1"/>
</dbReference>
<dbReference type="PANTHER" id="PTHR43757">
    <property type="entry name" value="AMINOMETHYLTRANSFERASE"/>
    <property type="match status" value="1"/>
</dbReference>
<evidence type="ECO:0000313" key="4">
    <source>
        <dbReference type="EMBL" id="MBI6628751.1"/>
    </source>
</evidence>
<proteinExistence type="predicted"/>
<dbReference type="Pfam" id="PF08669">
    <property type="entry name" value="GCV_T_C"/>
    <property type="match status" value="1"/>
</dbReference>
<dbReference type="InterPro" id="IPR028896">
    <property type="entry name" value="GcvT/YgfZ/DmdA"/>
</dbReference>
<evidence type="ECO:0000313" key="5">
    <source>
        <dbReference type="Proteomes" id="UP000613255"/>
    </source>
</evidence>
<evidence type="ECO:0000259" key="2">
    <source>
        <dbReference type="Pfam" id="PF01571"/>
    </source>
</evidence>
<organism evidence="4 5">
    <name type="scientific">Pontibaca salina</name>
    <dbReference type="NCBI Taxonomy" id="2795731"/>
    <lineage>
        <taxon>Bacteria</taxon>
        <taxon>Pseudomonadati</taxon>
        <taxon>Pseudomonadota</taxon>
        <taxon>Alphaproteobacteria</taxon>
        <taxon>Rhodobacterales</taxon>
        <taxon>Roseobacteraceae</taxon>
        <taxon>Pontibaca</taxon>
    </lineage>
</organism>
<evidence type="ECO:0000259" key="3">
    <source>
        <dbReference type="Pfam" id="PF08669"/>
    </source>
</evidence>
<dbReference type="SUPFAM" id="SSF103025">
    <property type="entry name" value="Folate-binding domain"/>
    <property type="match status" value="1"/>
</dbReference>
<dbReference type="InterPro" id="IPR013977">
    <property type="entry name" value="GcvT_C"/>
</dbReference>
<evidence type="ECO:0000256" key="1">
    <source>
        <dbReference type="PIRSR" id="PIRSR006487-1"/>
    </source>
</evidence>
<feature type="domain" description="Aminomethyltransferase C-terminal" evidence="3">
    <location>
        <begin position="304"/>
        <end position="372"/>
    </location>
</feature>
<dbReference type="Proteomes" id="UP000613255">
    <property type="component" value="Unassembled WGS sequence"/>
</dbReference>
<dbReference type="InterPro" id="IPR027266">
    <property type="entry name" value="TrmE/GcvT-like"/>
</dbReference>
<dbReference type="RefSeq" id="WP_198684749.1">
    <property type="nucleotide sequence ID" value="NZ_JAEIJD010000001.1"/>
</dbReference>
<feature type="binding site" evidence="1">
    <location>
        <position position="209"/>
    </location>
    <ligand>
        <name>substrate</name>
    </ligand>
</feature>
<dbReference type="PIRSF" id="PIRSF006487">
    <property type="entry name" value="GcvT"/>
    <property type="match status" value="1"/>
</dbReference>
<dbReference type="Pfam" id="PF01571">
    <property type="entry name" value="GCV_T"/>
    <property type="match status" value="1"/>
</dbReference>